<protein>
    <recommendedName>
        <fullName evidence="2">Stress response regulator gls24 homolog</fullName>
    </recommendedName>
</protein>
<dbReference type="RefSeq" id="WP_407884525.1">
    <property type="nucleotide sequence ID" value="NZ_BQXO01000005.1"/>
</dbReference>
<keyword evidence="4" id="KW-1185">Reference proteome</keyword>
<dbReference type="PANTHER" id="PTHR34297">
    <property type="entry name" value="HYPOTHETICAL CYTOSOLIC PROTEIN-RELATED"/>
    <property type="match status" value="1"/>
</dbReference>
<sequence>MSEATTKKELIFDNDVLEKIAGKTAQEVDGVIELKGGIFDNISSQIGGNKPDQGVSADIDTDDKSVELELDGTLEYGKDANDIFDKITRKVTSAVRTMTGYTVTSIKFHVKDLLTPEERRDQQKNNKKSK</sequence>
<dbReference type="Pfam" id="PF03780">
    <property type="entry name" value="Asp23"/>
    <property type="match status" value="1"/>
</dbReference>
<evidence type="ECO:0000313" key="4">
    <source>
        <dbReference type="Proteomes" id="UP001628078"/>
    </source>
</evidence>
<name>A0ABQ5JQ07_9LACO</name>
<evidence type="ECO:0000313" key="3">
    <source>
        <dbReference type="EMBL" id="GKT06410.1"/>
    </source>
</evidence>
<evidence type="ECO:0000256" key="1">
    <source>
        <dbReference type="ARBA" id="ARBA00005721"/>
    </source>
</evidence>
<evidence type="ECO:0000256" key="2">
    <source>
        <dbReference type="ARBA" id="ARBA00039575"/>
    </source>
</evidence>
<reference evidence="3 4" key="1">
    <citation type="submission" date="2022-03" db="EMBL/GenBank/DDBJ databases">
        <title>Draft genome sequence of Furfurilactobacillus curtus JCM 31185.</title>
        <authorList>
            <person name="Suzuki S."/>
            <person name="Endo A."/>
            <person name="Kajikawa A."/>
        </authorList>
    </citation>
    <scope>NUCLEOTIDE SEQUENCE [LARGE SCALE GENOMIC DNA]</scope>
    <source>
        <strain evidence="3 4">JCM 31185</strain>
    </source>
</reference>
<dbReference type="InterPro" id="IPR005531">
    <property type="entry name" value="Asp23"/>
</dbReference>
<accession>A0ABQ5JQ07</accession>
<dbReference type="EMBL" id="BQXO01000005">
    <property type="protein sequence ID" value="GKT06410.1"/>
    <property type="molecule type" value="Genomic_DNA"/>
</dbReference>
<dbReference type="Proteomes" id="UP001628078">
    <property type="component" value="Unassembled WGS sequence"/>
</dbReference>
<dbReference type="PANTHER" id="PTHR34297:SF3">
    <property type="entry name" value="ALKALINE SHOCK PROTEIN 23"/>
    <property type="match status" value="1"/>
</dbReference>
<comment type="caution">
    <text evidence="3">The sequence shown here is derived from an EMBL/GenBank/DDBJ whole genome shotgun (WGS) entry which is preliminary data.</text>
</comment>
<proteinExistence type="inferred from homology"/>
<organism evidence="3 4">
    <name type="scientific">Furfurilactobacillus curtus</name>
    <dbReference type="NCBI Taxonomy" id="1746200"/>
    <lineage>
        <taxon>Bacteria</taxon>
        <taxon>Bacillati</taxon>
        <taxon>Bacillota</taxon>
        <taxon>Bacilli</taxon>
        <taxon>Lactobacillales</taxon>
        <taxon>Lactobacillaceae</taxon>
        <taxon>Furfurilactobacillus</taxon>
    </lineage>
</organism>
<gene>
    <name evidence="3" type="ORF">JCM31185_16970</name>
</gene>
<comment type="similarity">
    <text evidence="1">Belongs to the asp23 family.</text>
</comment>